<keyword evidence="4" id="KW-1185">Reference proteome</keyword>
<gene>
    <name evidence="3" type="ORF">HNQ39_003316</name>
</gene>
<dbReference type="Gene3D" id="2.60.120.200">
    <property type="match status" value="1"/>
</dbReference>
<dbReference type="InterPro" id="IPR050546">
    <property type="entry name" value="Glycosyl_Hydrlase_16"/>
</dbReference>
<dbReference type="PANTHER" id="PTHR10963:SF55">
    <property type="entry name" value="GLYCOSIDE HYDROLASE FAMILY 16 PROTEIN"/>
    <property type="match status" value="1"/>
</dbReference>
<protein>
    <submittedName>
        <fullName evidence="3">Beta-glucanase (GH16 family)</fullName>
    </submittedName>
</protein>
<evidence type="ECO:0000313" key="3">
    <source>
        <dbReference type="EMBL" id="MBB6051506.1"/>
    </source>
</evidence>
<proteinExistence type="inferred from homology"/>
<accession>A0A7W9SRI1</accession>
<evidence type="ECO:0000313" key="4">
    <source>
        <dbReference type="Proteomes" id="UP000520814"/>
    </source>
</evidence>
<evidence type="ECO:0000259" key="2">
    <source>
        <dbReference type="PROSITE" id="PS51762"/>
    </source>
</evidence>
<sequence length="285" mass="32021">MMFLFPLLCLSQTTPSLVDPQTPAQARPVSVAASDKDRWKLVFSDEFNDTVIDPRKWTVETTTRKRPDILVKSDAEQVEEKDGYAYLYYRKSKTEDNTYFAGRFNSQGHFATTYGYLEARLHLVKPDGYQTAFWMMPDQAGLTAPKGVTDGTANDGAEIDIIEGNKAGDTYSTGLHWDGYAKPAHKSNGAMVKAPGLHTQELHTIGFEWSPTALKFYYDGNLVRTIDKPTLIPQVPHYLIFSGSCFGVNDWVTGTIFQNKLIQDGGTARAYIDYVRVFKRNDTTN</sequence>
<dbReference type="AlphaFoldDB" id="A0A7W9SRI1"/>
<organism evidence="3 4">
    <name type="scientific">Armatimonas rosea</name>
    <dbReference type="NCBI Taxonomy" id="685828"/>
    <lineage>
        <taxon>Bacteria</taxon>
        <taxon>Bacillati</taxon>
        <taxon>Armatimonadota</taxon>
        <taxon>Armatimonadia</taxon>
        <taxon>Armatimonadales</taxon>
        <taxon>Armatimonadaceae</taxon>
        <taxon>Armatimonas</taxon>
    </lineage>
</organism>
<dbReference type="InterPro" id="IPR000757">
    <property type="entry name" value="Beta-glucanase-like"/>
</dbReference>
<dbReference type="Pfam" id="PF00722">
    <property type="entry name" value="Glyco_hydro_16"/>
    <property type="match status" value="1"/>
</dbReference>
<dbReference type="GO" id="GO:0005975">
    <property type="term" value="P:carbohydrate metabolic process"/>
    <property type="evidence" value="ECO:0007669"/>
    <property type="project" value="InterPro"/>
</dbReference>
<dbReference type="SUPFAM" id="SSF49899">
    <property type="entry name" value="Concanavalin A-like lectins/glucanases"/>
    <property type="match status" value="1"/>
</dbReference>
<dbReference type="Proteomes" id="UP000520814">
    <property type="component" value="Unassembled WGS sequence"/>
</dbReference>
<dbReference type="GO" id="GO:0004553">
    <property type="term" value="F:hydrolase activity, hydrolyzing O-glycosyl compounds"/>
    <property type="evidence" value="ECO:0007669"/>
    <property type="project" value="InterPro"/>
</dbReference>
<dbReference type="PANTHER" id="PTHR10963">
    <property type="entry name" value="GLYCOSYL HYDROLASE-RELATED"/>
    <property type="match status" value="1"/>
</dbReference>
<evidence type="ECO:0000256" key="1">
    <source>
        <dbReference type="ARBA" id="ARBA00006865"/>
    </source>
</evidence>
<reference evidence="3 4" key="1">
    <citation type="submission" date="2020-08" db="EMBL/GenBank/DDBJ databases">
        <title>Genomic Encyclopedia of Type Strains, Phase IV (KMG-IV): sequencing the most valuable type-strain genomes for metagenomic binning, comparative biology and taxonomic classification.</title>
        <authorList>
            <person name="Goeker M."/>
        </authorList>
    </citation>
    <scope>NUCLEOTIDE SEQUENCE [LARGE SCALE GENOMIC DNA]</scope>
    <source>
        <strain evidence="3 4">DSM 23562</strain>
    </source>
</reference>
<dbReference type="EMBL" id="JACHGW010000003">
    <property type="protein sequence ID" value="MBB6051506.1"/>
    <property type="molecule type" value="Genomic_DNA"/>
</dbReference>
<dbReference type="PROSITE" id="PS51762">
    <property type="entry name" value="GH16_2"/>
    <property type="match status" value="1"/>
</dbReference>
<dbReference type="CDD" id="cd08023">
    <property type="entry name" value="GH16_laminarinase_like"/>
    <property type="match status" value="1"/>
</dbReference>
<feature type="domain" description="GH16" evidence="2">
    <location>
        <begin position="22"/>
        <end position="283"/>
    </location>
</feature>
<dbReference type="RefSeq" id="WP_184198588.1">
    <property type="nucleotide sequence ID" value="NZ_JACHGW010000003.1"/>
</dbReference>
<name>A0A7W9SRI1_ARMRO</name>
<comment type="similarity">
    <text evidence="1">Belongs to the glycosyl hydrolase 16 family.</text>
</comment>
<dbReference type="InterPro" id="IPR013320">
    <property type="entry name" value="ConA-like_dom_sf"/>
</dbReference>
<comment type="caution">
    <text evidence="3">The sequence shown here is derived from an EMBL/GenBank/DDBJ whole genome shotgun (WGS) entry which is preliminary data.</text>
</comment>